<proteinExistence type="inferred from homology"/>
<organism evidence="8 9">
    <name type="scientific">Humicola insolens</name>
    <name type="common">Soft-rot fungus</name>
    <dbReference type="NCBI Taxonomy" id="85995"/>
    <lineage>
        <taxon>Eukaryota</taxon>
        <taxon>Fungi</taxon>
        <taxon>Dikarya</taxon>
        <taxon>Ascomycota</taxon>
        <taxon>Pezizomycotina</taxon>
        <taxon>Sordariomycetes</taxon>
        <taxon>Sordariomycetidae</taxon>
        <taxon>Sordariales</taxon>
        <taxon>Chaetomiaceae</taxon>
        <taxon>Mycothermus</taxon>
    </lineage>
</organism>
<dbReference type="PANTHER" id="PTHR24305:SF232">
    <property type="entry name" value="P450, PUTATIVE (EUROFUNG)-RELATED"/>
    <property type="match status" value="1"/>
</dbReference>
<evidence type="ECO:0000256" key="3">
    <source>
        <dbReference type="ARBA" id="ARBA00022617"/>
    </source>
</evidence>
<keyword evidence="5" id="KW-0408">Iron</keyword>
<comment type="cofactor">
    <cofactor evidence="1">
        <name>heme</name>
        <dbReference type="ChEBI" id="CHEBI:30413"/>
    </cofactor>
</comment>
<evidence type="ECO:0000256" key="7">
    <source>
        <dbReference type="SAM" id="Phobius"/>
    </source>
</evidence>
<keyword evidence="3" id="KW-0349">Heme</keyword>
<evidence type="ECO:0000256" key="1">
    <source>
        <dbReference type="ARBA" id="ARBA00001971"/>
    </source>
</evidence>
<evidence type="ECO:0000256" key="2">
    <source>
        <dbReference type="ARBA" id="ARBA00010617"/>
    </source>
</evidence>
<evidence type="ECO:0000256" key="6">
    <source>
        <dbReference type="SAM" id="MobiDB-lite"/>
    </source>
</evidence>
<dbReference type="SUPFAM" id="SSF48264">
    <property type="entry name" value="Cytochrome P450"/>
    <property type="match status" value="1"/>
</dbReference>
<evidence type="ECO:0000313" key="9">
    <source>
        <dbReference type="Proteomes" id="UP001583172"/>
    </source>
</evidence>
<dbReference type="Gene3D" id="1.10.630.10">
    <property type="entry name" value="Cytochrome P450"/>
    <property type="match status" value="1"/>
</dbReference>
<keyword evidence="7" id="KW-0812">Transmembrane</keyword>
<evidence type="ECO:0000256" key="4">
    <source>
        <dbReference type="ARBA" id="ARBA00022723"/>
    </source>
</evidence>
<dbReference type="InterPro" id="IPR050121">
    <property type="entry name" value="Cytochrome_P450_monoxygenase"/>
</dbReference>
<evidence type="ECO:0000256" key="5">
    <source>
        <dbReference type="ARBA" id="ARBA00023004"/>
    </source>
</evidence>
<keyword evidence="9" id="KW-1185">Reference proteome</keyword>
<reference evidence="8 9" key="1">
    <citation type="journal article" date="2024" name="Commun. Biol.">
        <title>Comparative genomic analysis of thermophilic fungi reveals convergent evolutionary adaptations and gene losses.</title>
        <authorList>
            <person name="Steindorff A.S."/>
            <person name="Aguilar-Pontes M.V."/>
            <person name="Robinson A.J."/>
            <person name="Andreopoulos B."/>
            <person name="LaButti K."/>
            <person name="Kuo A."/>
            <person name="Mondo S."/>
            <person name="Riley R."/>
            <person name="Otillar R."/>
            <person name="Haridas S."/>
            <person name="Lipzen A."/>
            <person name="Grimwood J."/>
            <person name="Schmutz J."/>
            <person name="Clum A."/>
            <person name="Reid I.D."/>
            <person name="Moisan M.C."/>
            <person name="Butler G."/>
            <person name="Nguyen T.T.M."/>
            <person name="Dewar K."/>
            <person name="Conant G."/>
            <person name="Drula E."/>
            <person name="Henrissat B."/>
            <person name="Hansel C."/>
            <person name="Singer S."/>
            <person name="Hutchinson M.I."/>
            <person name="de Vries R.P."/>
            <person name="Natvig D.O."/>
            <person name="Powell A.J."/>
            <person name="Tsang A."/>
            <person name="Grigoriev I.V."/>
        </authorList>
    </citation>
    <scope>NUCLEOTIDE SEQUENCE [LARGE SCALE GENOMIC DNA]</scope>
    <source>
        <strain evidence="8 9">CBS 620.91</strain>
    </source>
</reference>
<dbReference type="PANTHER" id="PTHR24305">
    <property type="entry name" value="CYTOCHROME P450"/>
    <property type="match status" value="1"/>
</dbReference>
<feature type="transmembrane region" description="Helical" evidence="7">
    <location>
        <begin position="12"/>
        <end position="31"/>
    </location>
</feature>
<protein>
    <recommendedName>
        <fullName evidence="10">Cytochrome P450</fullName>
    </recommendedName>
</protein>
<comment type="similarity">
    <text evidence="2">Belongs to the cytochrome P450 family.</text>
</comment>
<evidence type="ECO:0000313" key="8">
    <source>
        <dbReference type="EMBL" id="KAL1838075.1"/>
    </source>
</evidence>
<keyword evidence="7" id="KW-1133">Transmembrane helix</keyword>
<dbReference type="InterPro" id="IPR036396">
    <property type="entry name" value="Cyt_P450_sf"/>
</dbReference>
<gene>
    <name evidence="8" type="ORF">VTJ49DRAFT_3095</name>
</gene>
<comment type="caution">
    <text evidence="8">The sequence shown here is derived from an EMBL/GenBank/DDBJ whole genome shotgun (WGS) entry which is preliminary data.</text>
</comment>
<evidence type="ECO:0008006" key="10">
    <source>
        <dbReference type="Google" id="ProtNLM"/>
    </source>
</evidence>
<keyword evidence="4" id="KW-0479">Metal-binding</keyword>
<feature type="compositionally biased region" description="Basic and acidic residues" evidence="6">
    <location>
        <begin position="422"/>
        <end position="440"/>
    </location>
</feature>
<sequence>MAPLAALWSQKFSAFILAPSISLLLWLFIAYHTSPLKRYPGPFLARWTNLYRLWHVYKGKYASHVKKLHEKYGPVVRLGPNMLDIDLPELCRVIYGTDGWAKSDLYTINSPVVNGKILYNMFSEVDPARHAKTKRPVVRHFSVSAVQTLEPQVDSILTDFLKVLQQRYVETEKTCHFVDWLTYFAWDFMGMVTMSNKCGYLEKGFDFDGVLANNVELADYFALAGQMPWIDHLLDKNPIYSFGPPGIPSVARFAIEKLTARAKGEDKNYIEGKPDYMQYFLESKKTHPDLVDDGGVVSYLLLNLLAGADTVAITMHGLFYHLLKNPRVHTRLRAEVRAAFQPFQPAPYAQARALPYLDAVIREAMRYQPAFTMALERIVPPSGLRLPDGSVVPGGQIVGMNPYVLGRNKGLYGEDADEFKPERWLRGEGEGEEEYKERMRSSSPGRQE</sequence>
<feature type="region of interest" description="Disordered" evidence="6">
    <location>
        <begin position="422"/>
        <end position="448"/>
    </location>
</feature>
<keyword evidence="7" id="KW-0472">Membrane</keyword>
<dbReference type="Proteomes" id="UP001583172">
    <property type="component" value="Unassembled WGS sequence"/>
</dbReference>
<dbReference type="EMBL" id="JAZGSY010000240">
    <property type="protein sequence ID" value="KAL1838075.1"/>
    <property type="molecule type" value="Genomic_DNA"/>
</dbReference>
<name>A0ABR3V8X6_HUMIN</name>
<dbReference type="Pfam" id="PF00067">
    <property type="entry name" value="p450"/>
    <property type="match status" value="1"/>
</dbReference>
<accession>A0ABR3V8X6</accession>
<dbReference type="InterPro" id="IPR001128">
    <property type="entry name" value="Cyt_P450"/>
</dbReference>